<dbReference type="EMBL" id="CAFBNF010000008">
    <property type="protein sequence ID" value="CAB4929541.1"/>
    <property type="molecule type" value="Genomic_DNA"/>
</dbReference>
<accession>A0A6J7IFQ2</accession>
<reference evidence="2" key="1">
    <citation type="submission" date="2020-05" db="EMBL/GenBank/DDBJ databases">
        <authorList>
            <person name="Chiriac C."/>
            <person name="Salcher M."/>
            <person name="Ghai R."/>
            <person name="Kavagutti S V."/>
        </authorList>
    </citation>
    <scope>NUCLEOTIDE SEQUENCE</scope>
</reference>
<dbReference type="AlphaFoldDB" id="A0A6J7IFQ2"/>
<proteinExistence type="predicted"/>
<evidence type="ECO:0000313" key="2">
    <source>
        <dbReference type="EMBL" id="CAB4929541.1"/>
    </source>
</evidence>
<feature type="region of interest" description="Disordered" evidence="1">
    <location>
        <begin position="49"/>
        <end position="90"/>
    </location>
</feature>
<gene>
    <name evidence="2" type="ORF">UFOPK3773_00155</name>
</gene>
<sequence length="90" mass="9640">MQEVARGEDSVSTGAKGGVDQRAEVARIYVDTPQSGELVVRNPVAGEHDSVTVNDASCPRVESLDLDPGHPLSSQHPQHARTSGKRDPQR</sequence>
<protein>
    <submittedName>
        <fullName evidence="2">Unannotated protein</fullName>
    </submittedName>
</protein>
<name>A0A6J7IFQ2_9ZZZZ</name>
<evidence type="ECO:0000256" key="1">
    <source>
        <dbReference type="SAM" id="MobiDB-lite"/>
    </source>
</evidence>
<organism evidence="2">
    <name type="scientific">freshwater metagenome</name>
    <dbReference type="NCBI Taxonomy" id="449393"/>
    <lineage>
        <taxon>unclassified sequences</taxon>
        <taxon>metagenomes</taxon>
        <taxon>ecological metagenomes</taxon>
    </lineage>
</organism>